<keyword evidence="5 7" id="KW-0862">Zinc</keyword>
<dbReference type="Gene3D" id="3.40.390.10">
    <property type="entry name" value="Collagenase (Catalytic Domain)"/>
    <property type="match status" value="1"/>
</dbReference>
<evidence type="ECO:0000313" key="10">
    <source>
        <dbReference type="Proteomes" id="UP000228635"/>
    </source>
</evidence>
<dbReference type="GO" id="GO:0004222">
    <property type="term" value="F:metalloendopeptidase activity"/>
    <property type="evidence" value="ECO:0007669"/>
    <property type="project" value="InterPro"/>
</dbReference>
<evidence type="ECO:0000256" key="5">
    <source>
        <dbReference type="ARBA" id="ARBA00022833"/>
    </source>
</evidence>
<proteinExistence type="inferred from homology"/>
<evidence type="ECO:0000313" key="9">
    <source>
        <dbReference type="EMBL" id="PIT92064.1"/>
    </source>
</evidence>
<accession>A0A2M6WH65</accession>
<reference evidence="10" key="1">
    <citation type="submission" date="2017-09" db="EMBL/GenBank/DDBJ databases">
        <title>Depth-based differentiation of microbial function through sediment-hosted aquifers and enrichment of novel symbionts in the deep terrestrial subsurface.</title>
        <authorList>
            <person name="Probst A.J."/>
            <person name="Ladd B."/>
            <person name="Jarett J.K."/>
            <person name="Geller-Mcgrath D.E."/>
            <person name="Sieber C.M.K."/>
            <person name="Emerson J.B."/>
            <person name="Anantharaman K."/>
            <person name="Thomas B.C."/>
            <person name="Malmstrom R."/>
            <person name="Stieglmeier M."/>
            <person name="Klingl A."/>
            <person name="Woyke T."/>
            <person name="Ryan C.M."/>
            <person name="Banfield J.F."/>
        </authorList>
    </citation>
    <scope>NUCLEOTIDE SEQUENCE [LARGE SCALE GENOMIC DNA]</scope>
</reference>
<comment type="similarity">
    <text evidence="1 7">Belongs to the peptidase M3 family.</text>
</comment>
<gene>
    <name evidence="9" type="ORF">COU08_04390</name>
</gene>
<evidence type="ECO:0000256" key="4">
    <source>
        <dbReference type="ARBA" id="ARBA00022801"/>
    </source>
</evidence>
<dbReference type="InterPro" id="IPR045090">
    <property type="entry name" value="Pept_M3A_M3B"/>
</dbReference>
<keyword evidence="6 7" id="KW-0482">Metalloprotease</keyword>
<protein>
    <recommendedName>
        <fullName evidence="8">Peptidase M3A/M3B catalytic domain-containing protein</fullName>
    </recommendedName>
</protein>
<keyword evidence="3 7" id="KW-0479">Metal-binding</keyword>
<dbReference type="PANTHER" id="PTHR11804:SF84">
    <property type="entry name" value="SACCHAROLYSIN"/>
    <property type="match status" value="1"/>
</dbReference>
<keyword evidence="4 7" id="KW-0378">Hydrolase</keyword>
<dbReference type="AlphaFoldDB" id="A0A2M6WH65"/>
<dbReference type="PANTHER" id="PTHR11804">
    <property type="entry name" value="PROTEASE M3 THIMET OLIGOPEPTIDASE-RELATED"/>
    <property type="match status" value="1"/>
</dbReference>
<dbReference type="GO" id="GO:0046872">
    <property type="term" value="F:metal ion binding"/>
    <property type="evidence" value="ECO:0007669"/>
    <property type="project" value="UniProtKB-UniRule"/>
</dbReference>
<evidence type="ECO:0000256" key="7">
    <source>
        <dbReference type="RuleBase" id="RU003435"/>
    </source>
</evidence>
<evidence type="ECO:0000259" key="8">
    <source>
        <dbReference type="Pfam" id="PF01432"/>
    </source>
</evidence>
<keyword evidence="2 7" id="KW-0645">Protease</keyword>
<dbReference type="GO" id="GO:0006508">
    <property type="term" value="P:proteolysis"/>
    <property type="evidence" value="ECO:0007669"/>
    <property type="project" value="UniProtKB-KW"/>
</dbReference>
<feature type="domain" description="Peptidase M3A/M3B catalytic" evidence="8">
    <location>
        <begin position="213"/>
        <end position="660"/>
    </location>
</feature>
<name>A0A2M6WH65_9BACT</name>
<dbReference type="InterPro" id="IPR024079">
    <property type="entry name" value="MetalloPept_cat_dom_sf"/>
</dbReference>
<dbReference type="InterPro" id="IPR024080">
    <property type="entry name" value="Neurolysin/TOP_N"/>
</dbReference>
<dbReference type="Gene3D" id="1.20.1050.40">
    <property type="entry name" value="Endopeptidase. Chain P, domain 1"/>
    <property type="match status" value="1"/>
</dbReference>
<sequence>MRRKQYNKSDFLWTQWNAHDINLAVHQYLDTKQKRYADIKALPKEQRTFANTILALEAADYTVVDGVTCVDFLMHVSPKKLVRETAKKAVDFFLEKNTELEFDEGLYRALKEYAVKKEKLSGEHKKLFDDMLRNYRRMGFGLPTRQQNRLKTITKKLNVLSVQFSKTINDYENSITITQQEAKGLPTSYLTNLRKNKRGQYIVTTSYPDFFTFMKYCSNAKEREKLAHVFFQKGGKQNLFLLKKIISLRNERARLLGYKHHGDFQTEIKMAKSAERAFRFVEDLIKKLRTKTREDISLLTQLKRTHTGDQSVKLAYHDLLFYITKHKKETLDLDDTLLREYFPAERVITGMLDLYSKLFSVTFKRVKRFPLWHKDVQLFSIQNKDSKEIIAYFALDLFPRSGKYGHYAAFNVIHGRQAFPRKEYITPVASMIGNFSKPSKQHPSLLSHNEVETFFHEFGHVMHQTLTKACYASQSGSNTARDFVEAPSQMLENWIWDKNILRNLSGHYQNPRKKIPENVLDNLVASRNHMSGYFEMRQLVLALFDLKAHTTNTIQNLPKLFSDLGVKYIGIEITPKTSLFPAGFGHMAGYSAGYYGYMWAKVYAQDMFTCFERSGLLNASTGKEYRTRILEKGSSMDEVLLVTSFLKRSSTNKAFLRSLGL</sequence>
<dbReference type="Gene3D" id="1.10.1370.10">
    <property type="entry name" value="Neurolysin, domain 3"/>
    <property type="match status" value="1"/>
</dbReference>
<evidence type="ECO:0000256" key="3">
    <source>
        <dbReference type="ARBA" id="ARBA00022723"/>
    </source>
</evidence>
<evidence type="ECO:0000256" key="1">
    <source>
        <dbReference type="ARBA" id="ARBA00006040"/>
    </source>
</evidence>
<dbReference type="FunFam" id="3.40.390.10:FF:000074">
    <property type="entry name" value="Metalloprotease"/>
    <property type="match status" value="1"/>
</dbReference>
<dbReference type="Proteomes" id="UP000228635">
    <property type="component" value="Unassembled WGS sequence"/>
</dbReference>
<dbReference type="GO" id="GO:0006518">
    <property type="term" value="P:peptide metabolic process"/>
    <property type="evidence" value="ECO:0007669"/>
    <property type="project" value="TreeGrafter"/>
</dbReference>
<dbReference type="EMBL" id="PFBA01000035">
    <property type="protein sequence ID" value="PIT92064.1"/>
    <property type="molecule type" value="Genomic_DNA"/>
</dbReference>
<comment type="caution">
    <text evidence="9">The sequence shown here is derived from an EMBL/GenBank/DDBJ whole genome shotgun (WGS) entry which is preliminary data.</text>
</comment>
<dbReference type="InterPro" id="IPR024077">
    <property type="entry name" value="Neurolysin/TOP_dom2"/>
</dbReference>
<dbReference type="Pfam" id="PF01432">
    <property type="entry name" value="Peptidase_M3"/>
    <property type="match status" value="1"/>
</dbReference>
<organism evidence="9 10">
    <name type="scientific">Candidatus Harrisonbacteria bacterium CG10_big_fil_rev_8_21_14_0_10_42_17</name>
    <dbReference type="NCBI Taxonomy" id="1974584"/>
    <lineage>
        <taxon>Bacteria</taxon>
        <taxon>Candidatus Harrisoniibacteriota</taxon>
    </lineage>
</organism>
<dbReference type="SUPFAM" id="SSF55486">
    <property type="entry name" value="Metalloproteases ('zincins'), catalytic domain"/>
    <property type="match status" value="1"/>
</dbReference>
<evidence type="ECO:0000256" key="6">
    <source>
        <dbReference type="ARBA" id="ARBA00023049"/>
    </source>
</evidence>
<dbReference type="CDD" id="cd06455">
    <property type="entry name" value="M3A_TOP"/>
    <property type="match status" value="1"/>
</dbReference>
<comment type="cofactor">
    <cofactor evidence="7">
        <name>Zn(2+)</name>
        <dbReference type="ChEBI" id="CHEBI:29105"/>
    </cofactor>
    <text evidence="7">Binds 1 zinc ion.</text>
</comment>
<dbReference type="InterPro" id="IPR001567">
    <property type="entry name" value="Pept_M3A_M3B_dom"/>
</dbReference>
<evidence type="ECO:0000256" key="2">
    <source>
        <dbReference type="ARBA" id="ARBA00022670"/>
    </source>
</evidence>